<dbReference type="Gene3D" id="3.10.450.40">
    <property type="match status" value="1"/>
</dbReference>
<dbReference type="InterPro" id="IPR007048">
    <property type="entry name" value="IraD/Gp25-like"/>
</dbReference>
<gene>
    <name evidence="2" type="ORF">ACFO0N_21860</name>
</gene>
<comment type="caution">
    <text evidence="2">The sequence shown here is derived from an EMBL/GenBank/DDBJ whole genome shotgun (WGS) entry which is preliminary data.</text>
</comment>
<evidence type="ECO:0000259" key="1">
    <source>
        <dbReference type="Pfam" id="PF04965"/>
    </source>
</evidence>
<dbReference type="SUPFAM" id="SSF160719">
    <property type="entry name" value="gpW/gp25-like"/>
    <property type="match status" value="1"/>
</dbReference>
<dbReference type="Proteomes" id="UP001595921">
    <property type="component" value="Unassembled WGS sequence"/>
</dbReference>
<evidence type="ECO:0000313" key="3">
    <source>
        <dbReference type="Proteomes" id="UP001595921"/>
    </source>
</evidence>
<sequence length="130" mass="14609">MTKENFLGTGWAFPVEPDRDRDIAVAVTKEDVEQAIWIILGTAKGERVMRPDFGCGIHDFVFAAVNMATLTMIETSVMDALLEWEPRIEVLNVDVSAGQISVGKLLISVEYRIRETNVEGNLVYPFYINE</sequence>
<dbReference type="Pfam" id="PF04965">
    <property type="entry name" value="GPW_gp25"/>
    <property type="match status" value="1"/>
</dbReference>
<proteinExistence type="predicted"/>
<evidence type="ECO:0000313" key="2">
    <source>
        <dbReference type="EMBL" id="MFC4360599.1"/>
    </source>
</evidence>
<dbReference type="AlphaFoldDB" id="A0ABD5PIR7"/>
<accession>A0ABD5PIR7</accession>
<keyword evidence="3" id="KW-1185">Reference proteome</keyword>
<dbReference type="RefSeq" id="WP_267620951.1">
    <property type="nucleotide sequence ID" value="NZ_JAODIW010000005.1"/>
</dbReference>
<reference evidence="2 3" key="1">
    <citation type="journal article" date="2019" name="Int. J. Syst. Evol. Microbiol.">
        <title>The Global Catalogue of Microorganisms (GCM) 10K type strain sequencing project: providing services to taxonomists for standard genome sequencing and annotation.</title>
        <authorList>
            <consortium name="The Broad Institute Genomics Platform"/>
            <consortium name="The Broad Institute Genome Sequencing Center for Infectious Disease"/>
            <person name="Wu L."/>
            <person name="Ma J."/>
        </authorList>
    </citation>
    <scope>NUCLEOTIDE SEQUENCE [LARGE SCALE GENOMIC DNA]</scope>
    <source>
        <strain evidence="2 3">CGMCC 1.12553</strain>
    </source>
</reference>
<dbReference type="EMBL" id="JBHSDS010000017">
    <property type="protein sequence ID" value="MFC4360599.1"/>
    <property type="molecule type" value="Genomic_DNA"/>
</dbReference>
<name>A0ABD5PIR7_9EURY</name>
<protein>
    <submittedName>
        <fullName evidence="2">GPW/gp25 family protein</fullName>
    </submittedName>
</protein>
<feature type="domain" description="IraD/Gp25-like" evidence="1">
    <location>
        <begin position="29"/>
        <end position="117"/>
    </location>
</feature>
<organism evidence="2 3">
    <name type="scientific">Halobium salinum</name>
    <dbReference type="NCBI Taxonomy" id="1364940"/>
    <lineage>
        <taxon>Archaea</taxon>
        <taxon>Methanobacteriati</taxon>
        <taxon>Methanobacteriota</taxon>
        <taxon>Stenosarchaea group</taxon>
        <taxon>Halobacteria</taxon>
        <taxon>Halobacteriales</taxon>
        <taxon>Haloferacaceae</taxon>
        <taxon>Halobium</taxon>
    </lineage>
</organism>